<keyword evidence="2" id="KW-1185">Reference proteome</keyword>
<protein>
    <submittedName>
        <fullName evidence="1">Uncharacterized protein</fullName>
    </submittedName>
</protein>
<evidence type="ECO:0000313" key="1">
    <source>
        <dbReference type="EMBL" id="GFR71102.1"/>
    </source>
</evidence>
<dbReference type="AlphaFoldDB" id="A0AAV4FCX6"/>
<dbReference type="EMBL" id="BMAT01000687">
    <property type="protein sequence ID" value="GFR71102.1"/>
    <property type="molecule type" value="Genomic_DNA"/>
</dbReference>
<dbReference type="Proteomes" id="UP000762676">
    <property type="component" value="Unassembled WGS sequence"/>
</dbReference>
<name>A0AAV4FCX6_9GAST</name>
<proteinExistence type="predicted"/>
<organism evidence="1 2">
    <name type="scientific">Elysia marginata</name>
    <dbReference type="NCBI Taxonomy" id="1093978"/>
    <lineage>
        <taxon>Eukaryota</taxon>
        <taxon>Metazoa</taxon>
        <taxon>Spiralia</taxon>
        <taxon>Lophotrochozoa</taxon>
        <taxon>Mollusca</taxon>
        <taxon>Gastropoda</taxon>
        <taxon>Heterobranchia</taxon>
        <taxon>Euthyneura</taxon>
        <taxon>Panpulmonata</taxon>
        <taxon>Sacoglossa</taxon>
        <taxon>Placobranchoidea</taxon>
        <taxon>Plakobranchidae</taxon>
        <taxon>Elysia</taxon>
    </lineage>
</organism>
<reference evidence="1 2" key="1">
    <citation type="journal article" date="2021" name="Elife">
        <title>Chloroplast acquisition without the gene transfer in kleptoplastic sea slugs, Plakobranchus ocellatus.</title>
        <authorList>
            <person name="Maeda T."/>
            <person name="Takahashi S."/>
            <person name="Yoshida T."/>
            <person name="Shimamura S."/>
            <person name="Takaki Y."/>
            <person name="Nagai Y."/>
            <person name="Toyoda A."/>
            <person name="Suzuki Y."/>
            <person name="Arimoto A."/>
            <person name="Ishii H."/>
            <person name="Satoh N."/>
            <person name="Nishiyama T."/>
            <person name="Hasebe M."/>
            <person name="Maruyama T."/>
            <person name="Minagawa J."/>
            <person name="Obokata J."/>
            <person name="Shigenobu S."/>
        </authorList>
    </citation>
    <scope>NUCLEOTIDE SEQUENCE [LARGE SCALE GENOMIC DNA]</scope>
</reference>
<gene>
    <name evidence="1" type="ORF">ElyMa_000344200</name>
</gene>
<sequence>MKSIGRNVLKEDIINSSMLEKVQNAISVTGQVNVFITVLADVINKHAPVVNRKIVIRPNKQWYTDDIREAKKKFSVQPKTNGKRHAWRFIVKLLSTQVETPTN</sequence>
<evidence type="ECO:0000313" key="2">
    <source>
        <dbReference type="Proteomes" id="UP000762676"/>
    </source>
</evidence>
<accession>A0AAV4FCX6</accession>
<comment type="caution">
    <text evidence="1">The sequence shown here is derived from an EMBL/GenBank/DDBJ whole genome shotgun (WGS) entry which is preliminary data.</text>
</comment>